<evidence type="ECO:0000259" key="3">
    <source>
        <dbReference type="Pfam" id="PF05617"/>
    </source>
</evidence>
<dbReference type="PANTHER" id="PTHR31181">
    <property type="entry name" value="EGG CELL-SECRETED PROTEIN 1.4"/>
    <property type="match status" value="1"/>
</dbReference>
<evidence type="ECO:0000256" key="1">
    <source>
        <dbReference type="ARBA" id="ARBA00022729"/>
    </source>
</evidence>
<keyword evidence="5" id="KW-1185">Reference proteome</keyword>
<dbReference type="GO" id="GO:0031982">
    <property type="term" value="C:vesicle"/>
    <property type="evidence" value="ECO:0007669"/>
    <property type="project" value="TreeGrafter"/>
</dbReference>
<proteinExistence type="predicted"/>
<sequence length="272" mass="29544">MPSSTFFHHTQLVQIYISSAKMVQTTMTYSAVFTLAFGFMLVASSLGAAPATPFFGLNPVEIQDCLATIKTHAEICLDEIASLVLTFQPNLVGPKCCNALAVIDDKCKIERFSFGSFLPSLWIRQHCASTLFTPSHPPTLVQIYISSAKMVQATMTYSAVFTLAFGFMLVASSLGAAPATPFFGLNPVEIQDCLATIKTHAEICLDEVASLVLTFQPNLVGPKCCHALAVIDDKCKIERFSFDSFLPALWIKQRCASTLFTPSHPPTVPSST</sequence>
<feature type="domain" description="Prolamin-like" evidence="3">
    <location>
        <begin position="64"/>
        <end position="127"/>
    </location>
</feature>
<dbReference type="GO" id="GO:0080155">
    <property type="term" value="P:regulation of double fertilization forming a zygote and endosperm"/>
    <property type="evidence" value="ECO:0007669"/>
    <property type="project" value="TreeGrafter"/>
</dbReference>
<keyword evidence="2" id="KW-0472">Membrane</keyword>
<keyword evidence="2" id="KW-0812">Transmembrane</keyword>
<keyword evidence="2" id="KW-1133">Transmembrane helix</keyword>
<gene>
    <name evidence="4" type="ORF">SADUNF_Sadunf16G0268400</name>
</gene>
<protein>
    <recommendedName>
        <fullName evidence="3">Prolamin-like domain-containing protein</fullName>
    </recommendedName>
</protein>
<keyword evidence="1" id="KW-0732">Signal</keyword>
<accession>A0A835JBY3</accession>
<feature type="transmembrane region" description="Helical" evidence="2">
    <location>
        <begin position="157"/>
        <end position="177"/>
    </location>
</feature>
<organism evidence="4 5">
    <name type="scientific">Salix dunnii</name>
    <dbReference type="NCBI Taxonomy" id="1413687"/>
    <lineage>
        <taxon>Eukaryota</taxon>
        <taxon>Viridiplantae</taxon>
        <taxon>Streptophyta</taxon>
        <taxon>Embryophyta</taxon>
        <taxon>Tracheophyta</taxon>
        <taxon>Spermatophyta</taxon>
        <taxon>Magnoliopsida</taxon>
        <taxon>eudicotyledons</taxon>
        <taxon>Gunneridae</taxon>
        <taxon>Pentapetalae</taxon>
        <taxon>rosids</taxon>
        <taxon>fabids</taxon>
        <taxon>Malpighiales</taxon>
        <taxon>Salicaceae</taxon>
        <taxon>Saliceae</taxon>
        <taxon>Salix</taxon>
    </lineage>
</organism>
<dbReference type="Pfam" id="PF05617">
    <property type="entry name" value="Prolamin_like"/>
    <property type="match status" value="2"/>
</dbReference>
<feature type="domain" description="Prolamin-like" evidence="3">
    <location>
        <begin position="192"/>
        <end position="246"/>
    </location>
</feature>
<dbReference type="Proteomes" id="UP000657918">
    <property type="component" value="Chromosome 16"/>
</dbReference>
<name>A0A835JBY3_9ROSI</name>
<feature type="transmembrane region" description="Helical" evidence="2">
    <location>
        <begin position="29"/>
        <end position="49"/>
    </location>
</feature>
<dbReference type="GO" id="GO:0009567">
    <property type="term" value="P:double fertilization forming a zygote and endosperm"/>
    <property type="evidence" value="ECO:0007669"/>
    <property type="project" value="TreeGrafter"/>
</dbReference>
<comment type="caution">
    <text evidence="4">The sequence shown here is derived from an EMBL/GenBank/DDBJ whole genome shotgun (WGS) entry which is preliminary data.</text>
</comment>
<evidence type="ECO:0000313" key="4">
    <source>
        <dbReference type="EMBL" id="KAF9666822.1"/>
    </source>
</evidence>
<dbReference type="AlphaFoldDB" id="A0A835JBY3"/>
<dbReference type="InterPro" id="IPR008502">
    <property type="entry name" value="Prolamin-like"/>
</dbReference>
<dbReference type="GO" id="GO:0005576">
    <property type="term" value="C:extracellular region"/>
    <property type="evidence" value="ECO:0007669"/>
    <property type="project" value="TreeGrafter"/>
</dbReference>
<evidence type="ECO:0000256" key="2">
    <source>
        <dbReference type="SAM" id="Phobius"/>
    </source>
</evidence>
<reference evidence="4 5" key="1">
    <citation type="submission" date="2020-10" db="EMBL/GenBank/DDBJ databases">
        <title>Plant Genome Project.</title>
        <authorList>
            <person name="Zhang R.-G."/>
        </authorList>
    </citation>
    <scope>NUCLEOTIDE SEQUENCE [LARGE SCALE GENOMIC DNA]</scope>
    <source>
        <strain evidence="4">FAFU-HL-1</strain>
        <tissue evidence="4">Leaf</tissue>
    </source>
</reference>
<dbReference type="PANTHER" id="PTHR31181:SF67">
    <property type="entry name" value="PROLAMIN-LIKE PROTEIN (DUF1278)"/>
    <property type="match status" value="1"/>
</dbReference>
<dbReference type="EMBL" id="JADGMS010000016">
    <property type="protein sequence ID" value="KAF9666822.1"/>
    <property type="molecule type" value="Genomic_DNA"/>
</dbReference>
<dbReference type="GO" id="GO:2000008">
    <property type="term" value="P:regulation of protein localization to cell surface"/>
    <property type="evidence" value="ECO:0007669"/>
    <property type="project" value="TreeGrafter"/>
</dbReference>
<evidence type="ECO:0000313" key="5">
    <source>
        <dbReference type="Proteomes" id="UP000657918"/>
    </source>
</evidence>